<dbReference type="OrthoDB" id="361815at2759"/>
<dbReference type="GO" id="GO:0005737">
    <property type="term" value="C:cytoplasm"/>
    <property type="evidence" value="ECO:0007669"/>
    <property type="project" value="TreeGrafter"/>
</dbReference>
<feature type="compositionally biased region" description="Basic and acidic residues" evidence="1">
    <location>
        <begin position="172"/>
        <end position="193"/>
    </location>
</feature>
<evidence type="ECO:0000256" key="1">
    <source>
        <dbReference type="SAM" id="MobiDB-lite"/>
    </source>
</evidence>
<feature type="region of interest" description="Disordered" evidence="1">
    <location>
        <begin position="165"/>
        <end position="193"/>
    </location>
</feature>
<sequence length="309" mass="34787">MSANKVTYNVGTSNKFSAFYEDGDHEKISRQPVGSTNMINSKGQHQEHLFDGVADHKSPMTNHTVTNSTPVVHMDNLNAENNVGSNVPVYTDDNIFDTRAKGRRPSRRFRGNPNGPRRFDRVSGTGRGRELKKQGEGGHNWGSVSKLSNDPLEEDQLNEVMNNLNLNGSSVKDSKTNEDNVKSKKEEKKKNDMMDYESYKLMQQSKRSNLPTFTVYDDKKVSTDQELQNDGYVKYVKKVENSKLVEKVKVINSQANSNPLNVLPNHPSSFRDRKSSKPKQKPTKSGGRIRVKAPDLADLKLFPCLDLKS</sequence>
<evidence type="ECO:0000313" key="4">
    <source>
        <dbReference type="Proteomes" id="UP000001950"/>
    </source>
</evidence>
<dbReference type="AlphaFoldDB" id="Q4U9B4"/>
<feature type="domain" description="Hyaluronan/mRNA-binding protein" evidence="2">
    <location>
        <begin position="115"/>
        <end position="221"/>
    </location>
</feature>
<accession>Q4U9B4</accession>
<dbReference type="STRING" id="5874.Q4U9B4"/>
<keyword evidence="4" id="KW-1185">Reference proteome</keyword>
<dbReference type="InterPro" id="IPR039764">
    <property type="entry name" value="HABP4/SERBP1-like"/>
</dbReference>
<dbReference type="InterPro" id="IPR006861">
    <property type="entry name" value="HABP4_PAIRBP1-bd"/>
</dbReference>
<reference evidence="3 4" key="1">
    <citation type="journal article" date="2005" name="Science">
        <title>Genome of the host-cell transforming parasite Theileria annulata compared with T. parva.</title>
        <authorList>
            <person name="Pain A."/>
            <person name="Renauld H."/>
            <person name="Berriman M."/>
            <person name="Murphy L."/>
            <person name="Yeats C.A."/>
            <person name="Weir W."/>
            <person name="Kerhornou A."/>
            <person name="Aslett M."/>
            <person name="Bishop R."/>
            <person name="Bouchier C."/>
            <person name="Cochet M."/>
            <person name="Coulson R.M.R."/>
            <person name="Cronin A."/>
            <person name="de Villiers E.P."/>
            <person name="Fraser A."/>
            <person name="Fosker N."/>
            <person name="Gardner M."/>
            <person name="Goble A."/>
            <person name="Griffiths-Jones S."/>
            <person name="Harris D.E."/>
            <person name="Katzer F."/>
            <person name="Larke N."/>
            <person name="Lord A."/>
            <person name="Maser P."/>
            <person name="McKellar S."/>
            <person name="Mooney P."/>
            <person name="Morton F."/>
            <person name="Nene V."/>
            <person name="O'Neil S."/>
            <person name="Price C."/>
            <person name="Quail M.A."/>
            <person name="Rabbinowitsch E."/>
            <person name="Rawlings N.D."/>
            <person name="Rutter S."/>
            <person name="Saunders D."/>
            <person name="Seeger K."/>
            <person name="Shah T."/>
            <person name="Squares R."/>
            <person name="Squares S."/>
            <person name="Tivey A."/>
            <person name="Walker A.R."/>
            <person name="Woodward J."/>
            <person name="Dobbelaere D.A.E."/>
            <person name="Langsley G."/>
            <person name="Rajandream M.A."/>
            <person name="McKeever D."/>
            <person name="Shiels B."/>
            <person name="Tait A."/>
            <person name="Barrell B.G."/>
            <person name="Hall N."/>
        </authorList>
    </citation>
    <scope>NUCLEOTIDE SEQUENCE [LARGE SCALE GENOMIC DNA]</scope>
    <source>
        <strain evidence="4">Ankara</strain>
    </source>
</reference>
<dbReference type="VEuPathDB" id="PiroplasmaDB:TA09065"/>
<gene>
    <name evidence="3" type="ORF">TA09065</name>
</gene>
<dbReference type="Pfam" id="PF04774">
    <property type="entry name" value="HABP4_PAI-RBP1"/>
    <property type="match status" value="1"/>
</dbReference>
<feature type="region of interest" description="Disordered" evidence="1">
    <location>
        <begin position="98"/>
        <end position="150"/>
    </location>
</feature>
<evidence type="ECO:0000259" key="2">
    <source>
        <dbReference type="SMART" id="SM01233"/>
    </source>
</evidence>
<dbReference type="KEGG" id="tan:TA09065"/>
<dbReference type="RefSeq" id="XP_953214.1">
    <property type="nucleotide sequence ID" value="XM_948121.1"/>
</dbReference>
<feature type="compositionally biased region" description="Basic residues" evidence="1">
    <location>
        <begin position="101"/>
        <end position="110"/>
    </location>
</feature>
<dbReference type="OMA" id="EGGHNWG"/>
<dbReference type="Proteomes" id="UP000001950">
    <property type="component" value="Chromosome 4"/>
</dbReference>
<dbReference type="PANTHER" id="PTHR12299:SF17">
    <property type="entry name" value="AT19571P-RELATED"/>
    <property type="match status" value="1"/>
</dbReference>
<dbReference type="GO" id="GO:0003723">
    <property type="term" value="F:RNA binding"/>
    <property type="evidence" value="ECO:0007669"/>
    <property type="project" value="InterPro"/>
</dbReference>
<dbReference type="GO" id="GO:0005634">
    <property type="term" value="C:nucleus"/>
    <property type="evidence" value="ECO:0007669"/>
    <property type="project" value="TreeGrafter"/>
</dbReference>
<feature type="compositionally biased region" description="Basic and acidic residues" evidence="1">
    <location>
        <begin position="117"/>
        <end position="136"/>
    </location>
</feature>
<dbReference type="SMART" id="SM01233">
    <property type="entry name" value="HABP4_PAI-RBP1"/>
    <property type="match status" value="1"/>
</dbReference>
<dbReference type="EMBL" id="CR940353">
    <property type="protein sequence ID" value="CAI76589.1"/>
    <property type="molecule type" value="Genomic_DNA"/>
</dbReference>
<organism evidence="3 4">
    <name type="scientific">Theileria annulata</name>
    <dbReference type="NCBI Taxonomy" id="5874"/>
    <lineage>
        <taxon>Eukaryota</taxon>
        <taxon>Sar</taxon>
        <taxon>Alveolata</taxon>
        <taxon>Apicomplexa</taxon>
        <taxon>Aconoidasida</taxon>
        <taxon>Piroplasmida</taxon>
        <taxon>Theileriidae</taxon>
        <taxon>Theileria</taxon>
    </lineage>
</organism>
<dbReference type="GeneID" id="3863226"/>
<feature type="compositionally biased region" description="Basic residues" evidence="1">
    <location>
        <begin position="276"/>
        <end position="290"/>
    </location>
</feature>
<name>Q4U9B4_THEAN</name>
<protein>
    <recommendedName>
        <fullName evidence="2">Hyaluronan/mRNA-binding protein domain-containing protein</fullName>
    </recommendedName>
</protein>
<dbReference type="InParanoid" id="Q4U9B4"/>
<evidence type="ECO:0000313" key="3">
    <source>
        <dbReference type="EMBL" id="CAI76589.1"/>
    </source>
</evidence>
<feature type="region of interest" description="Disordered" evidence="1">
    <location>
        <begin position="256"/>
        <end position="290"/>
    </location>
</feature>
<proteinExistence type="predicted"/>
<dbReference type="PANTHER" id="PTHR12299">
    <property type="entry name" value="HYALURONIC ACID-BINDING PROTEIN 4"/>
    <property type="match status" value="1"/>
</dbReference>
<dbReference type="eggNOG" id="ENOG502RYXZ">
    <property type="taxonomic scope" value="Eukaryota"/>
</dbReference>